<evidence type="ECO:0000313" key="3">
    <source>
        <dbReference type="Proteomes" id="UP000254572"/>
    </source>
</evidence>
<dbReference type="RefSeq" id="WP_006985561.1">
    <property type="nucleotide sequence ID" value="NZ_CABMOK010000085.1"/>
</dbReference>
<feature type="transmembrane region" description="Helical" evidence="1">
    <location>
        <begin position="43"/>
        <end position="62"/>
    </location>
</feature>
<keyword evidence="1" id="KW-0812">Transmembrane</keyword>
<dbReference type="Proteomes" id="UP000254572">
    <property type="component" value="Unassembled WGS sequence"/>
</dbReference>
<sequence length="187" mass="21409">MESVENQSKLLIPSNIIATCAAIFPLIAVFFDRLLIRYDNNIIGQIFTILPTILCTIDYLLWKKEGVTVGNILWPILLYPVYIWKRSNILRQSQVFFWIWLASFIIFIMYLIFPIGDGQSTLERSACEITTQIFKEQLHKPISCRSVGILETEGNVHYAIAELSNNNTIDISITEMSGGRIYVEIAE</sequence>
<feature type="transmembrane region" description="Helical" evidence="1">
    <location>
        <begin position="68"/>
        <end position="84"/>
    </location>
</feature>
<keyword evidence="1" id="KW-1133">Transmembrane helix</keyword>
<protein>
    <submittedName>
        <fullName evidence="2">Uncharacterized protein</fullName>
    </submittedName>
</protein>
<evidence type="ECO:0000313" key="2">
    <source>
        <dbReference type="EMBL" id="SUX17585.1"/>
    </source>
</evidence>
<keyword evidence="3" id="KW-1185">Reference proteome</keyword>
<evidence type="ECO:0000256" key="1">
    <source>
        <dbReference type="SAM" id="Phobius"/>
    </source>
</evidence>
<proteinExistence type="predicted"/>
<dbReference type="OrthoDB" id="8859199at2"/>
<gene>
    <name evidence="2" type="ORF">NCTC13294_00083</name>
</gene>
<feature type="transmembrane region" description="Helical" evidence="1">
    <location>
        <begin position="96"/>
        <end position="116"/>
    </location>
</feature>
<feature type="transmembrane region" description="Helical" evidence="1">
    <location>
        <begin position="12"/>
        <end position="31"/>
    </location>
</feature>
<dbReference type="AlphaFoldDB" id="A0A381DWQ9"/>
<dbReference type="EMBL" id="UFUW01000001">
    <property type="protein sequence ID" value="SUX17585.1"/>
    <property type="molecule type" value="Genomic_DNA"/>
</dbReference>
<reference evidence="2 3" key="1">
    <citation type="submission" date="2018-06" db="EMBL/GenBank/DDBJ databases">
        <authorList>
            <consortium name="Pathogen Informatics"/>
            <person name="Doyle S."/>
        </authorList>
    </citation>
    <scope>NUCLEOTIDE SEQUENCE [LARGE SCALE GENOMIC DNA]</scope>
    <source>
        <strain evidence="2 3">NCTC13294</strain>
    </source>
</reference>
<name>A0A381DWQ9_9GAMM</name>
<keyword evidence="1" id="KW-0472">Membrane</keyword>
<accession>A0A381DWQ9</accession>
<organism evidence="2 3">
    <name type="scientific">Cardiobacterium valvarum</name>
    <dbReference type="NCBI Taxonomy" id="194702"/>
    <lineage>
        <taxon>Bacteria</taxon>
        <taxon>Pseudomonadati</taxon>
        <taxon>Pseudomonadota</taxon>
        <taxon>Gammaproteobacteria</taxon>
        <taxon>Cardiobacteriales</taxon>
        <taxon>Cardiobacteriaceae</taxon>
        <taxon>Cardiobacterium</taxon>
    </lineage>
</organism>